<evidence type="ECO:0000313" key="2">
    <source>
        <dbReference type="Proteomes" id="UP001233172"/>
    </source>
</evidence>
<accession>A0AAD8FHV7</accession>
<gene>
    <name evidence="1" type="ORF">Bpfe_006681</name>
</gene>
<proteinExistence type="predicted"/>
<protein>
    <submittedName>
        <fullName evidence="1">Uncharacterized protein</fullName>
    </submittedName>
</protein>
<reference evidence="1" key="2">
    <citation type="submission" date="2023-04" db="EMBL/GenBank/DDBJ databases">
        <authorList>
            <person name="Bu L."/>
            <person name="Lu L."/>
            <person name="Laidemitt M.R."/>
            <person name="Zhang S.M."/>
            <person name="Mutuku M."/>
            <person name="Mkoji G."/>
            <person name="Steinauer M."/>
            <person name="Loker E.S."/>
        </authorList>
    </citation>
    <scope>NUCLEOTIDE SEQUENCE</scope>
    <source>
        <strain evidence="1">KasaAsao</strain>
        <tissue evidence="1">Whole Snail</tissue>
    </source>
</reference>
<dbReference type="Proteomes" id="UP001233172">
    <property type="component" value="Unassembled WGS sequence"/>
</dbReference>
<sequence length="86" mass="9771">MPNTSTSLSRPKAHPFPEARFGQDVRRRVWVQRMTRDFLCVLSCSRVLHSTALVVAFLSDLSRFVTSGTGRQVLTSHARFDRTSAY</sequence>
<name>A0AAD8FHV7_BIOPF</name>
<comment type="caution">
    <text evidence="1">The sequence shown here is derived from an EMBL/GenBank/DDBJ whole genome shotgun (WGS) entry which is preliminary data.</text>
</comment>
<keyword evidence="2" id="KW-1185">Reference proteome</keyword>
<evidence type="ECO:0000313" key="1">
    <source>
        <dbReference type="EMBL" id="KAK0063996.1"/>
    </source>
</evidence>
<organism evidence="1 2">
    <name type="scientific">Biomphalaria pfeifferi</name>
    <name type="common">Bloodfluke planorb</name>
    <name type="synonym">Freshwater snail</name>
    <dbReference type="NCBI Taxonomy" id="112525"/>
    <lineage>
        <taxon>Eukaryota</taxon>
        <taxon>Metazoa</taxon>
        <taxon>Spiralia</taxon>
        <taxon>Lophotrochozoa</taxon>
        <taxon>Mollusca</taxon>
        <taxon>Gastropoda</taxon>
        <taxon>Heterobranchia</taxon>
        <taxon>Euthyneura</taxon>
        <taxon>Panpulmonata</taxon>
        <taxon>Hygrophila</taxon>
        <taxon>Lymnaeoidea</taxon>
        <taxon>Planorbidae</taxon>
        <taxon>Biomphalaria</taxon>
    </lineage>
</organism>
<reference evidence="1" key="1">
    <citation type="journal article" date="2023" name="PLoS Negl. Trop. Dis.">
        <title>A genome sequence for Biomphalaria pfeifferi, the major vector snail for the human-infecting parasite Schistosoma mansoni.</title>
        <authorList>
            <person name="Bu L."/>
            <person name="Lu L."/>
            <person name="Laidemitt M.R."/>
            <person name="Zhang S.M."/>
            <person name="Mutuku M."/>
            <person name="Mkoji G."/>
            <person name="Steinauer M."/>
            <person name="Loker E.S."/>
        </authorList>
    </citation>
    <scope>NUCLEOTIDE SEQUENCE</scope>
    <source>
        <strain evidence="1">KasaAsao</strain>
    </source>
</reference>
<dbReference type="EMBL" id="JASAOG010000019">
    <property type="protein sequence ID" value="KAK0063996.1"/>
    <property type="molecule type" value="Genomic_DNA"/>
</dbReference>
<dbReference type="AlphaFoldDB" id="A0AAD8FHV7"/>